<dbReference type="GO" id="GO:0006890">
    <property type="term" value="P:retrograde vesicle-mediated transport, Golgi to endoplasmic reticulum"/>
    <property type="evidence" value="ECO:0007669"/>
    <property type="project" value="TreeGrafter"/>
</dbReference>
<feature type="domain" description="T-SNARE coiled-coil homology" evidence="11">
    <location>
        <begin position="263"/>
        <end position="325"/>
    </location>
</feature>
<dbReference type="SUPFAM" id="SSF58038">
    <property type="entry name" value="SNARE fusion complex"/>
    <property type="match status" value="1"/>
</dbReference>
<dbReference type="PANTHER" id="PTHR15959">
    <property type="entry name" value="SYNTAXIN-18"/>
    <property type="match status" value="1"/>
</dbReference>
<comment type="similarity">
    <text evidence="2">Belongs to the syntaxin family.</text>
</comment>
<keyword evidence="6 10" id="KW-1133">Transmembrane helix</keyword>
<evidence type="ECO:0000256" key="10">
    <source>
        <dbReference type="SAM" id="Phobius"/>
    </source>
</evidence>
<name>A0A0P1A9F5_PLAHL</name>
<evidence type="ECO:0000256" key="4">
    <source>
        <dbReference type="ARBA" id="ARBA00022692"/>
    </source>
</evidence>
<evidence type="ECO:0000256" key="8">
    <source>
        <dbReference type="ARBA" id="ARBA00023136"/>
    </source>
</evidence>
<dbReference type="EMBL" id="CCYD01000261">
    <property type="protein sequence ID" value="CEG37237.1"/>
    <property type="molecule type" value="Genomic_DNA"/>
</dbReference>
<dbReference type="GO" id="GO:0015031">
    <property type="term" value="P:protein transport"/>
    <property type="evidence" value="ECO:0007669"/>
    <property type="project" value="UniProtKB-KW"/>
</dbReference>
<keyword evidence="13" id="KW-1185">Reference proteome</keyword>
<dbReference type="Gene3D" id="1.20.5.110">
    <property type="match status" value="1"/>
</dbReference>
<evidence type="ECO:0000256" key="9">
    <source>
        <dbReference type="SAM" id="MobiDB-lite"/>
    </source>
</evidence>
<proteinExistence type="inferred from homology"/>
<keyword evidence="7" id="KW-0175">Coiled coil</keyword>
<organism evidence="12 13">
    <name type="scientific">Plasmopara halstedii</name>
    <name type="common">Downy mildew of sunflower</name>
    <dbReference type="NCBI Taxonomy" id="4781"/>
    <lineage>
        <taxon>Eukaryota</taxon>
        <taxon>Sar</taxon>
        <taxon>Stramenopiles</taxon>
        <taxon>Oomycota</taxon>
        <taxon>Peronosporomycetes</taxon>
        <taxon>Peronosporales</taxon>
        <taxon>Peronosporaceae</taxon>
        <taxon>Plasmopara</taxon>
    </lineage>
</organism>
<evidence type="ECO:0000256" key="2">
    <source>
        <dbReference type="ARBA" id="ARBA00009063"/>
    </source>
</evidence>
<keyword evidence="3" id="KW-0813">Transport</keyword>
<evidence type="ECO:0000256" key="3">
    <source>
        <dbReference type="ARBA" id="ARBA00022448"/>
    </source>
</evidence>
<evidence type="ECO:0000313" key="12">
    <source>
        <dbReference type="EMBL" id="CEG37237.1"/>
    </source>
</evidence>
<accession>A0A0P1A9F5</accession>
<dbReference type="AlphaFoldDB" id="A0A0P1A9F5"/>
<dbReference type="PROSITE" id="PS50192">
    <property type="entry name" value="T_SNARE"/>
    <property type="match status" value="1"/>
</dbReference>
<dbReference type="Proteomes" id="UP000054928">
    <property type="component" value="Unassembled WGS sequence"/>
</dbReference>
<evidence type="ECO:0000313" key="13">
    <source>
        <dbReference type="Proteomes" id="UP000054928"/>
    </source>
</evidence>
<dbReference type="InterPro" id="IPR000727">
    <property type="entry name" value="T_SNARE_dom"/>
</dbReference>
<evidence type="ECO:0000256" key="1">
    <source>
        <dbReference type="ARBA" id="ARBA00004211"/>
    </source>
</evidence>
<dbReference type="STRING" id="4781.A0A0P1A9F5"/>
<evidence type="ECO:0000256" key="6">
    <source>
        <dbReference type="ARBA" id="ARBA00022989"/>
    </source>
</evidence>
<dbReference type="PANTHER" id="PTHR15959:SF0">
    <property type="entry name" value="SYNTAXIN-18"/>
    <property type="match status" value="1"/>
</dbReference>
<feature type="transmembrane region" description="Helical" evidence="10">
    <location>
        <begin position="332"/>
        <end position="353"/>
    </location>
</feature>
<feature type="region of interest" description="Disordered" evidence="9">
    <location>
        <begin position="176"/>
        <end position="217"/>
    </location>
</feature>
<evidence type="ECO:0000256" key="7">
    <source>
        <dbReference type="ARBA" id="ARBA00023054"/>
    </source>
</evidence>
<protein>
    <submittedName>
        <fullName evidence="12">SNARE protein Syntaxin 18/UFE1</fullName>
    </submittedName>
</protein>
<evidence type="ECO:0000259" key="11">
    <source>
        <dbReference type="PROSITE" id="PS50192"/>
    </source>
</evidence>
<dbReference type="GO" id="GO:0005783">
    <property type="term" value="C:endoplasmic reticulum"/>
    <property type="evidence" value="ECO:0007669"/>
    <property type="project" value="TreeGrafter"/>
</dbReference>
<keyword evidence="5" id="KW-0653">Protein transport</keyword>
<keyword evidence="4 10" id="KW-0812">Transmembrane</keyword>
<dbReference type="OMA" id="DGAKQMQ"/>
<dbReference type="RefSeq" id="XP_024573606.1">
    <property type="nucleotide sequence ID" value="XM_024722540.1"/>
</dbReference>
<comment type="subcellular location">
    <subcellularLocation>
        <location evidence="1">Membrane</location>
        <topology evidence="1">Single-pass type IV membrane protein</topology>
    </subcellularLocation>
</comment>
<dbReference type="GO" id="GO:0031201">
    <property type="term" value="C:SNARE complex"/>
    <property type="evidence" value="ECO:0007669"/>
    <property type="project" value="TreeGrafter"/>
</dbReference>
<dbReference type="OrthoDB" id="342981at2759"/>
<evidence type="ECO:0000256" key="5">
    <source>
        <dbReference type="ARBA" id="ARBA00022927"/>
    </source>
</evidence>
<reference evidence="13" key="1">
    <citation type="submission" date="2014-09" db="EMBL/GenBank/DDBJ databases">
        <authorList>
            <person name="Sharma Rahul"/>
            <person name="Thines Marco"/>
        </authorList>
    </citation>
    <scope>NUCLEOTIDE SEQUENCE [LARGE SCALE GENOMIC DNA]</scope>
</reference>
<sequence length="355" mass="40973">MRVDVTASFRKLAPARPQPPRNSDAFTVEAMDLLSSLLELENLLRRVRPQYLLPTLFIRIKESRMSEKDKDELDADWVELIKSCSCRIDELQEVVKSQPVASSVGAYRSEVVAYLFERLKSIADCAKQMQKRRFQQPFLLSSRLLSEDDRQKLDALEKEISESNPERVEFIQDAATLPQTAKSPTHSKPKSPTKLKATESITPHAAPQAEPMKQDISHRSISKIQRPTPNLSQQSLVFTSQNDKLEFSEEEERRFRVENVMLHRHFQENLEDAKKMESKMAEISNLMGQFASKILEQQTDIELIHHHAHETKSNLTQSNRILEQTQNIGRSYGFIIFCFYAGFSTILHLLHYFNN</sequence>
<dbReference type="GeneID" id="36399734"/>
<keyword evidence="8 10" id="KW-0472">Membrane</keyword>